<reference evidence="2" key="1">
    <citation type="journal article" date="2013" name="Genetics">
        <title>The draft genome and transcriptome of Panagrellus redivivus are shaped by the harsh demands of a free-living lifestyle.</title>
        <authorList>
            <person name="Srinivasan J."/>
            <person name="Dillman A.R."/>
            <person name="Macchietto M.G."/>
            <person name="Heikkinen L."/>
            <person name="Lakso M."/>
            <person name="Fracchia K.M."/>
            <person name="Antoshechkin I."/>
            <person name="Mortazavi A."/>
            <person name="Wong G."/>
            <person name="Sternberg P.W."/>
        </authorList>
    </citation>
    <scope>NUCLEOTIDE SEQUENCE [LARGE SCALE GENOMIC DNA]</scope>
    <source>
        <strain evidence="2">MT8872</strain>
    </source>
</reference>
<accession>A0A7E4V3U4</accession>
<protein>
    <submittedName>
        <fullName evidence="3">Chorion class high-cysteine HCB protein 12-like</fullName>
    </submittedName>
</protein>
<reference evidence="3" key="2">
    <citation type="submission" date="2020-10" db="UniProtKB">
        <authorList>
            <consortium name="WormBaseParasite"/>
        </authorList>
    </citation>
    <scope>IDENTIFICATION</scope>
</reference>
<dbReference type="Proteomes" id="UP000492821">
    <property type="component" value="Unassembled WGS sequence"/>
</dbReference>
<feature type="chain" id="PRO_5028886715" evidence="1">
    <location>
        <begin position="22"/>
        <end position="189"/>
    </location>
</feature>
<sequence length="189" mass="19331">MAVSAIQIVLLFGMGFAKVQGQLAFTAPIASNVLTVGYNGTQPLQSTNDALINDTAVAVIEQPAATTAVALRAKRQWGGFGGGCCGMMINPCCLPRVPVPVPLPMPMPMPVPVPVPVISGGCCGGGMMGGGFGMGMGSCCGCCMPVCMPMCMRGGCGCGGGFGFGGFGRKKRELILERHGNTLKHFLLN</sequence>
<proteinExistence type="predicted"/>
<name>A0A7E4V3U4_PANRE</name>
<keyword evidence="2" id="KW-1185">Reference proteome</keyword>
<feature type="signal peptide" evidence="1">
    <location>
        <begin position="1"/>
        <end position="21"/>
    </location>
</feature>
<dbReference type="WBParaSite" id="Pan_g16239.t1">
    <property type="protein sequence ID" value="Pan_g16239.t1"/>
    <property type="gene ID" value="Pan_g16239"/>
</dbReference>
<dbReference type="AlphaFoldDB" id="A0A7E4V3U4"/>
<evidence type="ECO:0000313" key="2">
    <source>
        <dbReference type="Proteomes" id="UP000492821"/>
    </source>
</evidence>
<evidence type="ECO:0000313" key="3">
    <source>
        <dbReference type="WBParaSite" id="Pan_g16239.t1"/>
    </source>
</evidence>
<organism evidence="2 3">
    <name type="scientific">Panagrellus redivivus</name>
    <name type="common">Microworm</name>
    <dbReference type="NCBI Taxonomy" id="6233"/>
    <lineage>
        <taxon>Eukaryota</taxon>
        <taxon>Metazoa</taxon>
        <taxon>Ecdysozoa</taxon>
        <taxon>Nematoda</taxon>
        <taxon>Chromadorea</taxon>
        <taxon>Rhabditida</taxon>
        <taxon>Tylenchina</taxon>
        <taxon>Panagrolaimomorpha</taxon>
        <taxon>Panagrolaimoidea</taxon>
        <taxon>Panagrolaimidae</taxon>
        <taxon>Panagrellus</taxon>
    </lineage>
</organism>
<evidence type="ECO:0000256" key="1">
    <source>
        <dbReference type="SAM" id="SignalP"/>
    </source>
</evidence>
<keyword evidence="1" id="KW-0732">Signal</keyword>